<comment type="function">
    <text evidence="6">Isomerase that catalyzes the conversion of deoxy-ribose 1-phosphate (dRib-1-P) and ribose 1-phosphate (Rib-1-P) to deoxy-ribose 5-phosphate (dRib-5-P) and ribose 5-phosphate (Rib-5-P), respectively.</text>
</comment>
<dbReference type="InterPro" id="IPR017850">
    <property type="entry name" value="Alkaline_phosphatase_core_sf"/>
</dbReference>
<dbReference type="RefSeq" id="WP_101304201.1">
    <property type="nucleotide sequence ID" value="NZ_CP025197.1"/>
</dbReference>
<feature type="binding site" evidence="6">
    <location>
        <position position="323"/>
    </location>
    <ligand>
        <name>Mn(2+)</name>
        <dbReference type="ChEBI" id="CHEBI:29035"/>
        <label>1</label>
    </ligand>
</feature>
<keyword evidence="5 6" id="KW-0413">Isomerase</keyword>
<name>A0A2K9EIR4_9FIRM</name>
<dbReference type="AlphaFoldDB" id="A0A2K9EIR4"/>
<keyword evidence="3 6" id="KW-0479">Metal-binding</keyword>
<dbReference type="SUPFAM" id="SSF53649">
    <property type="entry name" value="Alkaline phosphatase-like"/>
    <property type="match status" value="1"/>
</dbReference>
<dbReference type="EC" id="5.4.2.7" evidence="6 7"/>
<dbReference type="PIRSF" id="PIRSF001491">
    <property type="entry name" value="Ppentomutase"/>
    <property type="match status" value="1"/>
</dbReference>
<evidence type="ECO:0000256" key="7">
    <source>
        <dbReference type="NCBIfam" id="TIGR01696"/>
    </source>
</evidence>
<dbReference type="PANTHER" id="PTHR21110">
    <property type="entry name" value="PHOSPHOPENTOMUTASE"/>
    <property type="match status" value="1"/>
</dbReference>
<dbReference type="GO" id="GO:0009117">
    <property type="term" value="P:nucleotide metabolic process"/>
    <property type="evidence" value="ECO:0007669"/>
    <property type="project" value="UniProtKB-UniRule"/>
</dbReference>
<dbReference type="HAMAP" id="MF_00740">
    <property type="entry name" value="Phosphopentomut"/>
    <property type="match status" value="1"/>
</dbReference>
<accession>A0A2K9EIR4</accession>
<proteinExistence type="inferred from homology"/>
<dbReference type="NCBIfam" id="TIGR01696">
    <property type="entry name" value="deoB"/>
    <property type="match status" value="1"/>
</dbReference>
<evidence type="ECO:0000313" key="9">
    <source>
        <dbReference type="EMBL" id="AUG57833.1"/>
    </source>
</evidence>
<keyword evidence="10" id="KW-1185">Reference proteome</keyword>
<feature type="binding site" evidence="6">
    <location>
        <position position="335"/>
    </location>
    <ligand>
        <name>Mn(2+)</name>
        <dbReference type="ChEBI" id="CHEBI:29035"/>
        <label>2</label>
    </ligand>
</feature>
<evidence type="ECO:0000256" key="1">
    <source>
        <dbReference type="ARBA" id="ARBA00010373"/>
    </source>
</evidence>
<comment type="catalytic activity">
    <reaction evidence="6">
        <text>alpha-D-ribose 1-phosphate = D-ribose 5-phosphate</text>
        <dbReference type="Rhea" id="RHEA:18793"/>
        <dbReference type="ChEBI" id="CHEBI:57720"/>
        <dbReference type="ChEBI" id="CHEBI:78346"/>
        <dbReference type="EC" id="5.4.2.7"/>
    </reaction>
</comment>
<protein>
    <recommendedName>
        <fullName evidence="6 7">Phosphopentomutase</fullName>
        <ecNumber evidence="6 7">5.4.2.7</ecNumber>
    </recommendedName>
    <alternativeName>
        <fullName evidence="6">Phosphodeoxyribomutase</fullName>
    </alternativeName>
</protein>
<gene>
    <name evidence="6 9" type="primary">deoB</name>
    <name evidence="9" type="ORF">HVS_09670</name>
</gene>
<dbReference type="GO" id="GO:0000287">
    <property type="term" value="F:magnesium ion binding"/>
    <property type="evidence" value="ECO:0007669"/>
    <property type="project" value="UniProtKB-UniRule"/>
</dbReference>
<dbReference type="CDD" id="cd16009">
    <property type="entry name" value="PPM"/>
    <property type="match status" value="1"/>
</dbReference>
<feature type="binding site" evidence="6">
    <location>
        <position position="10"/>
    </location>
    <ligand>
        <name>Mn(2+)</name>
        <dbReference type="ChEBI" id="CHEBI:29035"/>
        <label>1</label>
    </ligand>
</feature>
<evidence type="ECO:0000256" key="6">
    <source>
        <dbReference type="HAMAP-Rule" id="MF_00740"/>
    </source>
</evidence>
<dbReference type="Pfam" id="PF01676">
    <property type="entry name" value="Metalloenzyme"/>
    <property type="match status" value="1"/>
</dbReference>
<evidence type="ECO:0000256" key="4">
    <source>
        <dbReference type="ARBA" id="ARBA00023211"/>
    </source>
</evidence>
<comment type="similarity">
    <text evidence="1 6">Belongs to the phosphopentomutase family.</text>
</comment>
<dbReference type="Gene3D" id="3.30.70.1250">
    <property type="entry name" value="Phosphopentomutase"/>
    <property type="match status" value="1"/>
</dbReference>
<dbReference type="KEGG" id="hsc:HVS_09670"/>
<dbReference type="GO" id="GO:0030145">
    <property type="term" value="F:manganese ion binding"/>
    <property type="evidence" value="ECO:0007669"/>
    <property type="project" value="UniProtKB-UniRule"/>
</dbReference>
<dbReference type="Proteomes" id="UP000233534">
    <property type="component" value="Chromosome"/>
</dbReference>
<dbReference type="GO" id="GO:0005829">
    <property type="term" value="C:cytosol"/>
    <property type="evidence" value="ECO:0007669"/>
    <property type="project" value="TreeGrafter"/>
</dbReference>
<dbReference type="InterPro" id="IPR010045">
    <property type="entry name" value="DeoB"/>
</dbReference>
<evidence type="ECO:0000256" key="5">
    <source>
        <dbReference type="ARBA" id="ARBA00023235"/>
    </source>
</evidence>
<feature type="binding site" evidence="6">
    <location>
        <position position="287"/>
    </location>
    <ligand>
        <name>Mn(2+)</name>
        <dbReference type="ChEBI" id="CHEBI:29035"/>
        <label>2</label>
    </ligand>
</feature>
<keyword evidence="2 6" id="KW-0963">Cytoplasm</keyword>
<dbReference type="GO" id="GO:0043094">
    <property type="term" value="P:metabolic compound salvage"/>
    <property type="evidence" value="ECO:0007669"/>
    <property type="project" value="UniProtKB-UniRule"/>
</dbReference>
<dbReference type="GO" id="GO:0006018">
    <property type="term" value="P:2-deoxyribose 1-phosphate catabolic process"/>
    <property type="evidence" value="ECO:0007669"/>
    <property type="project" value="UniProtKB-UniRule"/>
</dbReference>
<comment type="cofactor">
    <cofactor evidence="6">
        <name>Mn(2+)</name>
        <dbReference type="ChEBI" id="CHEBI:29035"/>
    </cofactor>
    <text evidence="6">Binds 2 manganese ions.</text>
</comment>
<evidence type="ECO:0000256" key="2">
    <source>
        <dbReference type="ARBA" id="ARBA00022490"/>
    </source>
</evidence>
<evidence type="ECO:0000313" key="10">
    <source>
        <dbReference type="Proteomes" id="UP000233534"/>
    </source>
</evidence>
<evidence type="ECO:0000259" key="8">
    <source>
        <dbReference type="Pfam" id="PF01676"/>
    </source>
</evidence>
<feature type="binding site" evidence="6">
    <location>
        <position position="282"/>
    </location>
    <ligand>
        <name>Mn(2+)</name>
        <dbReference type="ChEBI" id="CHEBI:29035"/>
        <label>2</label>
    </ligand>
</feature>
<organism evidence="9 10">
    <name type="scientific">Acetivibrio saccincola</name>
    <dbReference type="NCBI Taxonomy" id="1677857"/>
    <lineage>
        <taxon>Bacteria</taxon>
        <taxon>Bacillati</taxon>
        <taxon>Bacillota</taxon>
        <taxon>Clostridia</taxon>
        <taxon>Eubacteriales</taxon>
        <taxon>Oscillospiraceae</taxon>
        <taxon>Acetivibrio</taxon>
    </lineage>
</organism>
<dbReference type="InterPro" id="IPR024052">
    <property type="entry name" value="Phosphopentomutase_DeoB_cap_sf"/>
</dbReference>
<comment type="pathway">
    <text evidence="6">Carbohydrate degradation; 2-deoxy-D-ribose 1-phosphate degradation; D-glyceraldehyde 3-phosphate and acetaldehyde from 2-deoxy-alpha-D-ribose 1-phosphate: step 1/2.</text>
</comment>
<reference evidence="9 10" key="1">
    <citation type="submission" date="2017-12" db="EMBL/GenBank/DDBJ databases">
        <title>Complete genome sequence of Herbivorax saccincola GGR1, a novel Cellulosome-producing hydrolytic bacterium in a thermophilic biogas plant, established by Illumina and Nanopore MinION sequencing.</title>
        <authorList>
            <person name="Pechtl A."/>
            <person name="Ruckert C."/>
            <person name="Koeck D.E."/>
            <person name="Maus I."/>
            <person name="Winkler A."/>
            <person name="Kalinowski J."/>
            <person name="Puhler A."/>
            <person name="Schwarz W.W."/>
            <person name="Zverlov V.V."/>
            <person name="Schluter A."/>
            <person name="Liebl W."/>
        </authorList>
    </citation>
    <scope>NUCLEOTIDE SEQUENCE [LARGE SCALE GENOMIC DNA]</scope>
    <source>
        <strain evidence="10">SR1</strain>
    </source>
</reference>
<comment type="catalytic activity">
    <reaction evidence="6">
        <text>2-deoxy-alpha-D-ribose 1-phosphate = 2-deoxy-D-ribose 5-phosphate</text>
        <dbReference type="Rhea" id="RHEA:27658"/>
        <dbReference type="ChEBI" id="CHEBI:57259"/>
        <dbReference type="ChEBI" id="CHEBI:62877"/>
        <dbReference type="EC" id="5.4.2.7"/>
    </reaction>
</comment>
<dbReference type="PANTHER" id="PTHR21110:SF0">
    <property type="entry name" value="PHOSPHOPENTOMUTASE"/>
    <property type="match status" value="1"/>
</dbReference>
<dbReference type="GO" id="GO:0008973">
    <property type="term" value="F:phosphopentomutase activity"/>
    <property type="evidence" value="ECO:0007669"/>
    <property type="project" value="UniProtKB-UniRule"/>
</dbReference>
<evidence type="ECO:0000256" key="3">
    <source>
        <dbReference type="ARBA" id="ARBA00022723"/>
    </source>
</evidence>
<dbReference type="Gene3D" id="3.40.720.10">
    <property type="entry name" value="Alkaline Phosphatase, subunit A"/>
    <property type="match status" value="1"/>
</dbReference>
<sequence length="389" mass="42945">MKRAIIIVLDGVGIGELPDAYKYKDEGSNTIGNIAKTVKNLNLPNMRNIGLWNIDGIYGGEPSENPSGCFGKMAEKSPGKDTTTGHWELAGVIMERPFPVYPKGFPEEIISEFEKKINSPVLGNCPASGTEIIQRLGDEHVKSGYPIVYTSADSVFQIAAHEGVIPVERLYEMCSIAREILKGEHGVGRVIARPFEGSSGNYVRTKRRKDFSLDPVKKTLLDYACEKGYDVIGVGKIRDIFNSRGITDSVSIYDNMDGVDKTIEFIKGDLEGIVFTNLIDFDMLYGHRKDVEGFKKALEDFDGRIPEIIGELKEDDILIITADHGCDPVTEGTDHTREYVPLLIYGKKIRSGVNLGTRSTFADVAKTVAEYLEIQGDIGGVSFLKEILH</sequence>
<dbReference type="SUPFAM" id="SSF143856">
    <property type="entry name" value="DeoB insert domain-like"/>
    <property type="match status" value="1"/>
</dbReference>
<dbReference type="GO" id="GO:0006015">
    <property type="term" value="P:5-phosphoribose 1-diphosphate biosynthetic process"/>
    <property type="evidence" value="ECO:0007669"/>
    <property type="project" value="UniProtKB-UniPathway"/>
</dbReference>
<dbReference type="FunFam" id="3.30.70.1250:FF:000001">
    <property type="entry name" value="Phosphopentomutase"/>
    <property type="match status" value="1"/>
</dbReference>
<dbReference type="EMBL" id="CP025197">
    <property type="protein sequence ID" value="AUG57833.1"/>
    <property type="molecule type" value="Genomic_DNA"/>
</dbReference>
<dbReference type="InterPro" id="IPR006124">
    <property type="entry name" value="Metalloenzyme"/>
</dbReference>
<comment type="subcellular location">
    <subcellularLocation>
        <location evidence="6">Cytoplasm</location>
    </subcellularLocation>
</comment>
<feature type="domain" description="Metalloenzyme" evidence="8">
    <location>
        <begin position="2"/>
        <end position="374"/>
    </location>
</feature>
<feature type="binding site" evidence="6">
    <location>
        <position position="324"/>
    </location>
    <ligand>
        <name>Mn(2+)</name>
        <dbReference type="ChEBI" id="CHEBI:29035"/>
        <label>1</label>
    </ligand>
</feature>
<keyword evidence="4 6" id="KW-0464">Manganese</keyword>
<dbReference type="UniPathway" id="UPA00087">
    <property type="reaction ID" value="UER00173"/>
</dbReference>
<dbReference type="NCBIfam" id="NF003766">
    <property type="entry name" value="PRK05362.1"/>
    <property type="match status" value="1"/>
</dbReference>